<comment type="cofactor">
    <cofactor evidence="9">
        <name>Mg(2+)</name>
        <dbReference type="ChEBI" id="CHEBI:18420"/>
    </cofactor>
    <cofactor evidence="9">
        <name>Mn(2+)</name>
        <dbReference type="ChEBI" id="CHEBI:29035"/>
    </cofactor>
</comment>
<evidence type="ECO:0000256" key="6">
    <source>
        <dbReference type="ARBA" id="ARBA00023211"/>
    </source>
</evidence>
<organism evidence="13 14">
    <name type="scientific">Rhodohalobacter sulfatireducens</name>
    <dbReference type="NCBI Taxonomy" id="2911366"/>
    <lineage>
        <taxon>Bacteria</taxon>
        <taxon>Pseudomonadati</taxon>
        <taxon>Balneolota</taxon>
        <taxon>Balneolia</taxon>
        <taxon>Balneolales</taxon>
        <taxon>Balneolaceae</taxon>
        <taxon>Rhodohalobacter</taxon>
    </lineage>
</organism>
<evidence type="ECO:0000259" key="11">
    <source>
        <dbReference type="Pfam" id="PF08436"/>
    </source>
</evidence>
<feature type="binding site" evidence="9">
    <location>
        <position position="126"/>
    </location>
    <ligand>
        <name>NADPH</name>
        <dbReference type="ChEBI" id="CHEBI:57783"/>
    </ligand>
</feature>
<protein>
    <recommendedName>
        <fullName evidence="9">1-deoxy-D-xylulose 5-phosphate reductoisomerase</fullName>
        <shortName evidence="9">DXP reductoisomerase</shortName>
        <ecNumber evidence="9">1.1.1.267</ecNumber>
    </recommendedName>
    <alternativeName>
        <fullName evidence="9">1-deoxyxylulose-5-phosphate reductoisomerase</fullName>
    </alternativeName>
    <alternativeName>
        <fullName evidence="9">2-C-methyl-D-erythritol 4-phosphate synthase</fullName>
    </alternativeName>
</protein>
<feature type="binding site" evidence="9">
    <location>
        <position position="221"/>
    </location>
    <ligand>
        <name>1-deoxy-D-xylulose 5-phosphate</name>
        <dbReference type="ChEBI" id="CHEBI:57792"/>
    </ligand>
</feature>
<feature type="binding site" evidence="9">
    <location>
        <position position="205"/>
    </location>
    <ligand>
        <name>NADPH</name>
        <dbReference type="ChEBI" id="CHEBI:57783"/>
    </ligand>
</feature>
<dbReference type="EC" id="1.1.1.267" evidence="9"/>
<feature type="domain" description="1-deoxy-D-xylulose 5-phosphate reductoisomerase C-terminal" evidence="11">
    <location>
        <begin position="146"/>
        <end position="229"/>
    </location>
</feature>
<evidence type="ECO:0000256" key="7">
    <source>
        <dbReference type="ARBA" id="ARBA00023229"/>
    </source>
</evidence>
<feature type="domain" description="DXP reductoisomerase C-terminal" evidence="12">
    <location>
        <begin position="261"/>
        <end position="378"/>
    </location>
</feature>
<feature type="binding site" evidence="9">
    <location>
        <position position="176"/>
    </location>
    <ligand>
        <name>1-deoxy-D-xylulose 5-phosphate</name>
        <dbReference type="ChEBI" id="CHEBI:57792"/>
    </ligand>
</feature>
<feature type="binding site" evidence="9">
    <location>
        <position position="199"/>
    </location>
    <ligand>
        <name>1-deoxy-D-xylulose 5-phosphate</name>
        <dbReference type="ChEBI" id="CHEBI:57792"/>
    </ligand>
</feature>
<dbReference type="EMBL" id="JAKLWS010000021">
    <property type="protein sequence ID" value="MCG2589785.1"/>
    <property type="molecule type" value="Genomic_DNA"/>
</dbReference>
<dbReference type="SUPFAM" id="SSF55347">
    <property type="entry name" value="Glyceraldehyde-3-phosphate dehydrogenase-like, C-terminal domain"/>
    <property type="match status" value="1"/>
</dbReference>
<accession>A0ABS9KG47</accession>
<evidence type="ECO:0000313" key="14">
    <source>
        <dbReference type="Proteomes" id="UP001165366"/>
    </source>
</evidence>
<keyword evidence="4 9" id="KW-0521">NADP</keyword>
<feature type="binding site" evidence="9">
    <location>
        <position position="40"/>
    </location>
    <ligand>
        <name>NADPH</name>
        <dbReference type="ChEBI" id="CHEBI:57783"/>
    </ligand>
</feature>
<sequence length="384" mass="42920">MSDKKIAIFGSTGSIGTQALEILQNRKNLFDVDVLTANNNYEDLAEQVNTFHPSCVVLANQEHKKEFQELLNYTPEYLAFGQSALEEVAENHDYDLLLNSLVGFAGFMSTYTALKRRKKVALANKESLVVGGEIITNLPAFKEGYLVPIDSEHSAMMQCIEGESMESIQKIIITASGGPFRDYSAEQMKSITVEDALNHPNWDMGAKITVDSSTMMNKGLEIIEAHWLFNIPVEKIEPVVHPQSIIHSIVEFVDGSSKAQLGPPDMKVPIIYALTYPEREPYPNKTLDYSERMELEIRPVNFELFPCLRLAMNAAKEGGAAPAVLNAANEIAIERFLSKEIHYIDIPKIIESSLQNISTDKELTPDTLMSIDEETRNYANTLLK</sequence>
<evidence type="ECO:0000256" key="3">
    <source>
        <dbReference type="ARBA" id="ARBA00022723"/>
    </source>
</evidence>
<dbReference type="NCBIfam" id="NF009114">
    <property type="entry name" value="PRK12464.1"/>
    <property type="match status" value="1"/>
</dbReference>
<feature type="binding site" evidence="9">
    <location>
        <position position="151"/>
    </location>
    <ligand>
        <name>1-deoxy-D-xylulose 5-phosphate</name>
        <dbReference type="ChEBI" id="CHEBI:57792"/>
    </ligand>
</feature>
<dbReference type="HAMAP" id="MF_00183">
    <property type="entry name" value="DXP_reductoisom"/>
    <property type="match status" value="1"/>
</dbReference>
<feature type="binding site" evidence="9">
    <location>
        <position position="150"/>
    </location>
    <ligand>
        <name>Mn(2+)</name>
        <dbReference type="ChEBI" id="CHEBI:29035"/>
    </ligand>
</feature>
<dbReference type="InterPro" id="IPR026877">
    <property type="entry name" value="DXPR_C"/>
</dbReference>
<keyword evidence="9" id="KW-0460">Magnesium</keyword>
<feature type="binding site" evidence="9">
    <location>
        <position position="15"/>
    </location>
    <ligand>
        <name>NADPH</name>
        <dbReference type="ChEBI" id="CHEBI:57783"/>
    </ligand>
</feature>
<feature type="binding site" evidence="9">
    <location>
        <position position="221"/>
    </location>
    <ligand>
        <name>Mn(2+)</name>
        <dbReference type="ChEBI" id="CHEBI:29035"/>
    </ligand>
</feature>
<dbReference type="NCBIfam" id="TIGR00243">
    <property type="entry name" value="Dxr"/>
    <property type="match status" value="1"/>
</dbReference>
<keyword evidence="7 9" id="KW-0414">Isoprene biosynthesis</keyword>
<feature type="binding site" evidence="9">
    <location>
        <position position="152"/>
    </location>
    <ligand>
        <name>Mn(2+)</name>
        <dbReference type="ChEBI" id="CHEBI:29035"/>
    </ligand>
</feature>
<evidence type="ECO:0000259" key="12">
    <source>
        <dbReference type="Pfam" id="PF13288"/>
    </source>
</evidence>
<gene>
    <name evidence="9" type="primary">dxr</name>
    <name evidence="13" type="ORF">L6773_14485</name>
</gene>
<dbReference type="PANTHER" id="PTHR30525">
    <property type="entry name" value="1-DEOXY-D-XYLULOSE 5-PHOSPHATE REDUCTOISOMERASE"/>
    <property type="match status" value="1"/>
</dbReference>
<dbReference type="InterPro" id="IPR036169">
    <property type="entry name" value="DXPR_C_sf"/>
</dbReference>
<dbReference type="InterPro" id="IPR003821">
    <property type="entry name" value="DXP_reductoisomerase"/>
</dbReference>
<feature type="domain" description="1-deoxy-D-xylulose 5-phosphate reductoisomerase N-terminal" evidence="10">
    <location>
        <begin position="6"/>
        <end position="132"/>
    </location>
</feature>
<keyword evidence="3 9" id="KW-0479">Metal-binding</keyword>
<keyword evidence="5 9" id="KW-0560">Oxidoreductase</keyword>
<dbReference type="Pfam" id="PF02670">
    <property type="entry name" value="DXP_reductoisom"/>
    <property type="match status" value="1"/>
</dbReference>
<feature type="binding site" evidence="9">
    <location>
        <position position="152"/>
    </location>
    <ligand>
        <name>1-deoxy-D-xylulose 5-phosphate</name>
        <dbReference type="ChEBI" id="CHEBI:57792"/>
    </ligand>
</feature>
<proteinExistence type="inferred from homology"/>
<dbReference type="SUPFAM" id="SSF51735">
    <property type="entry name" value="NAD(P)-binding Rossmann-fold domains"/>
    <property type="match status" value="1"/>
</dbReference>
<dbReference type="SUPFAM" id="SSF69055">
    <property type="entry name" value="1-deoxy-D-xylulose-5-phosphate reductoisomerase, C-terminal domain"/>
    <property type="match status" value="1"/>
</dbReference>
<reference evidence="13" key="1">
    <citation type="submission" date="2022-01" db="EMBL/GenBank/DDBJ databases">
        <authorList>
            <person name="Wang Y."/>
        </authorList>
    </citation>
    <scope>NUCLEOTIDE SEQUENCE</scope>
    <source>
        <strain evidence="13">WB101</strain>
    </source>
</reference>
<feature type="binding site" evidence="9">
    <location>
        <position position="12"/>
    </location>
    <ligand>
        <name>NADPH</name>
        <dbReference type="ChEBI" id="CHEBI:57783"/>
    </ligand>
</feature>
<comment type="caution">
    <text evidence="9">Lacks conserved residue(s) required for the propagation of feature annotation.</text>
</comment>
<feature type="binding site" evidence="9">
    <location>
        <position position="14"/>
    </location>
    <ligand>
        <name>NADPH</name>
        <dbReference type="ChEBI" id="CHEBI:57783"/>
    </ligand>
</feature>
<comment type="similarity">
    <text evidence="2 9">Belongs to the DXR family.</text>
</comment>
<dbReference type="Proteomes" id="UP001165366">
    <property type="component" value="Unassembled WGS sequence"/>
</dbReference>
<dbReference type="PIRSF" id="PIRSF006205">
    <property type="entry name" value="Dxp_reductismrs"/>
    <property type="match status" value="1"/>
</dbReference>
<feature type="binding site" evidence="9">
    <location>
        <position position="125"/>
    </location>
    <ligand>
        <name>1-deoxy-D-xylulose 5-phosphate</name>
        <dbReference type="ChEBI" id="CHEBI:57792"/>
    </ligand>
</feature>
<evidence type="ECO:0000256" key="5">
    <source>
        <dbReference type="ARBA" id="ARBA00023002"/>
    </source>
</evidence>
<dbReference type="PANTHER" id="PTHR30525:SF0">
    <property type="entry name" value="1-DEOXY-D-XYLULOSE 5-PHOSPHATE REDUCTOISOMERASE, CHLOROPLASTIC"/>
    <property type="match status" value="1"/>
</dbReference>
<feature type="binding site" evidence="9">
    <location>
        <position position="212"/>
    </location>
    <ligand>
        <name>1-deoxy-D-xylulose 5-phosphate</name>
        <dbReference type="ChEBI" id="CHEBI:57792"/>
    </ligand>
</feature>
<comment type="catalytic activity">
    <reaction evidence="8">
        <text>2-C-methyl-D-erythritol 4-phosphate + NADP(+) = 1-deoxy-D-xylulose 5-phosphate + NADPH + H(+)</text>
        <dbReference type="Rhea" id="RHEA:13717"/>
        <dbReference type="ChEBI" id="CHEBI:15378"/>
        <dbReference type="ChEBI" id="CHEBI:57783"/>
        <dbReference type="ChEBI" id="CHEBI:57792"/>
        <dbReference type="ChEBI" id="CHEBI:58262"/>
        <dbReference type="ChEBI" id="CHEBI:58349"/>
        <dbReference type="EC" id="1.1.1.267"/>
    </reaction>
    <physiologicalReaction direction="right-to-left" evidence="8">
        <dbReference type="Rhea" id="RHEA:13719"/>
    </physiologicalReaction>
</comment>
<dbReference type="Gene3D" id="1.10.1740.10">
    <property type="match status" value="1"/>
</dbReference>
<feature type="binding site" evidence="9">
    <location>
        <position position="124"/>
    </location>
    <ligand>
        <name>NADPH</name>
        <dbReference type="ChEBI" id="CHEBI:57783"/>
    </ligand>
</feature>
<comment type="pathway">
    <text evidence="1 9">Isoprenoid biosynthesis; isopentenyl diphosphate biosynthesis via DXP pathway; isopentenyl diphosphate from 1-deoxy-D-xylulose 5-phosphate: step 1/6.</text>
</comment>
<feature type="binding site" evidence="9">
    <location>
        <position position="13"/>
    </location>
    <ligand>
        <name>NADPH</name>
        <dbReference type="ChEBI" id="CHEBI:57783"/>
    </ligand>
</feature>
<dbReference type="InterPro" id="IPR013644">
    <property type="entry name" value="DXP_reductoisomerase_C"/>
</dbReference>
<evidence type="ECO:0000256" key="9">
    <source>
        <dbReference type="HAMAP-Rule" id="MF_00183"/>
    </source>
</evidence>
<evidence type="ECO:0000313" key="13">
    <source>
        <dbReference type="EMBL" id="MCG2589785.1"/>
    </source>
</evidence>
<evidence type="ECO:0000256" key="8">
    <source>
        <dbReference type="ARBA" id="ARBA00048543"/>
    </source>
</evidence>
<evidence type="ECO:0000256" key="1">
    <source>
        <dbReference type="ARBA" id="ARBA00005094"/>
    </source>
</evidence>
<dbReference type="RefSeq" id="WP_237855144.1">
    <property type="nucleotide sequence ID" value="NZ_JAKLWS010000021.1"/>
</dbReference>
<reference evidence="13" key="2">
    <citation type="submission" date="2024-05" db="EMBL/GenBank/DDBJ databases">
        <title>Rhodohalobacter halophilus gen. nov., sp. nov., a moderately halophilic member of the family Balneolaceae.</title>
        <authorList>
            <person name="Xia J."/>
        </authorList>
    </citation>
    <scope>NUCLEOTIDE SEQUENCE</scope>
    <source>
        <strain evidence="13">WB101</strain>
    </source>
</reference>
<dbReference type="InterPro" id="IPR036291">
    <property type="entry name" value="NAD(P)-bd_dom_sf"/>
</dbReference>
<feature type="binding site" evidence="9">
    <location>
        <position position="217"/>
    </location>
    <ligand>
        <name>1-deoxy-D-xylulose 5-phosphate</name>
        <dbReference type="ChEBI" id="CHEBI:57792"/>
    </ligand>
</feature>
<keyword evidence="14" id="KW-1185">Reference proteome</keyword>
<evidence type="ECO:0000256" key="2">
    <source>
        <dbReference type="ARBA" id="ARBA00006825"/>
    </source>
</evidence>
<dbReference type="Pfam" id="PF13288">
    <property type="entry name" value="DXPR_C"/>
    <property type="match status" value="1"/>
</dbReference>
<dbReference type="GO" id="GO:0030604">
    <property type="term" value="F:1-deoxy-D-xylulose-5-phosphate reductoisomerase activity"/>
    <property type="evidence" value="ECO:0007669"/>
    <property type="project" value="UniProtKB-EC"/>
</dbReference>
<keyword evidence="6 9" id="KW-0464">Manganese</keyword>
<dbReference type="InterPro" id="IPR013512">
    <property type="entry name" value="DXP_reductoisomerase_N"/>
</dbReference>
<comment type="function">
    <text evidence="9">Catalyzes the NADPH-dependent rearrangement and reduction of 1-deoxy-D-xylulose-5-phosphate (DXP) to 2-C-methyl-D-erythritol 4-phosphate (MEP).</text>
</comment>
<dbReference type="Gene3D" id="3.40.50.720">
    <property type="entry name" value="NAD(P)-binding Rossmann-like Domain"/>
    <property type="match status" value="1"/>
</dbReference>
<evidence type="ECO:0000256" key="4">
    <source>
        <dbReference type="ARBA" id="ARBA00022857"/>
    </source>
</evidence>
<evidence type="ECO:0000259" key="10">
    <source>
        <dbReference type="Pfam" id="PF02670"/>
    </source>
</evidence>
<feature type="binding site" evidence="9">
    <location>
        <position position="218"/>
    </location>
    <ligand>
        <name>1-deoxy-D-xylulose 5-phosphate</name>
        <dbReference type="ChEBI" id="CHEBI:57792"/>
    </ligand>
</feature>
<comment type="caution">
    <text evidence="13">The sequence shown here is derived from an EMBL/GenBank/DDBJ whole genome shotgun (WGS) entry which is preliminary data.</text>
</comment>
<dbReference type="Pfam" id="PF08436">
    <property type="entry name" value="DXP_redisom_C"/>
    <property type="match status" value="1"/>
</dbReference>
<name>A0ABS9KG47_9BACT</name>